<evidence type="ECO:0000313" key="4">
    <source>
        <dbReference type="Proteomes" id="UP001321473"/>
    </source>
</evidence>
<reference evidence="3" key="3">
    <citation type="submission" date="2024-02" db="EMBL/GenBank/DDBJ databases">
        <authorList>
            <person name="Mcdaniel E.A."/>
            <person name="Celebi F.M."/>
            <person name="Reiter T."/>
            <person name="Weiss E.C."/>
            <person name="Chou S."/>
        </authorList>
    </citation>
    <scope>NUCLEOTIDE SEQUENCE</scope>
    <source>
        <strain evidence="3">F_SG_1</strain>
        <tissue evidence="3">Salivary glands</tissue>
    </source>
</reference>
<evidence type="ECO:0000313" key="2">
    <source>
        <dbReference type="EMBL" id="KAK8769337.1"/>
    </source>
</evidence>
<reference evidence="3" key="2">
    <citation type="submission" date="2023-03" db="EMBL/GenBank/DDBJ databases">
        <authorList>
            <person name="Thuy-Boun P."/>
        </authorList>
    </citation>
    <scope>NUCLEOTIDE SEQUENCE</scope>
    <source>
        <strain evidence="3">F_SG_1</strain>
        <tissue evidence="3">Salivary glands</tissue>
    </source>
</reference>
<gene>
    <name evidence="2" type="ORF">V5799_014198</name>
    <name evidence="3" type="ORF">V5799_015949</name>
</gene>
<evidence type="ECO:0000256" key="1">
    <source>
        <dbReference type="SAM" id="MobiDB-lite"/>
    </source>
</evidence>
<feature type="region of interest" description="Disordered" evidence="1">
    <location>
        <begin position="1"/>
        <end position="158"/>
    </location>
</feature>
<feature type="compositionally biased region" description="Pro residues" evidence="1">
    <location>
        <begin position="101"/>
        <end position="113"/>
    </location>
</feature>
<protein>
    <submittedName>
        <fullName evidence="3">Uncharacterized protein</fullName>
    </submittedName>
</protein>
<comment type="caution">
    <text evidence="3">The sequence shown here is derived from an EMBL/GenBank/DDBJ whole genome shotgun (WGS) entry which is preliminary data.</text>
</comment>
<dbReference type="EMBL" id="JARKHS020022729">
    <property type="protein sequence ID" value="KAK8769337.1"/>
    <property type="molecule type" value="Genomic_DNA"/>
</dbReference>
<evidence type="ECO:0000313" key="3">
    <source>
        <dbReference type="EMBL" id="KAK8782705.1"/>
    </source>
</evidence>
<proteinExistence type="predicted"/>
<dbReference type="EMBL" id="JARKHS020006378">
    <property type="protein sequence ID" value="KAK8782705.1"/>
    <property type="molecule type" value="Genomic_DNA"/>
</dbReference>
<reference evidence="3 4" key="1">
    <citation type="journal article" date="2023" name="Arcadia Sci">
        <title>De novo assembly of a long-read Amblyomma americanum tick genome.</title>
        <authorList>
            <person name="Chou S."/>
            <person name="Poskanzer K.E."/>
            <person name="Rollins M."/>
            <person name="Thuy-Boun P.S."/>
        </authorList>
    </citation>
    <scope>NUCLEOTIDE SEQUENCE [LARGE SCALE GENOMIC DNA]</scope>
    <source>
        <strain evidence="3">F_SG_1</strain>
        <tissue evidence="3">Salivary glands</tissue>
    </source>
</reference>
<accession>A0AAQ4F7I8</accession>
<dbReference type="AlphaFoldDB" id="A0AAQ4F7I8"/>
<organism evidence="3 4">
    <name type="scientific">Amblyomma americanum</name>
    <name type="common">Lone star tick</name>
    <dbReference type="NCBI Taxonomy" id="6943"/>
    <lineage>
        <taxon>Eukaryota</taxon>
        <taxon>Metazoa</taxon>
        <taxon>Ecdysozoa</taxon>
        <taxon>Arthropoda</taxon>
        <taxon>Chelicerata</taxon>
        <taxon>Arachnida</taxon>
        <taxon>Acari</taxon>
        <taxon>Parasitiformes</taxon>
        <taxon>Ixodida</taxon>
        <taxon>Ixodoidea</taxon>
        <taxon>Ixodidae</taxon>
        <taxon>Amblyomminae</taxon>
        <taxon>Amblyomma</taxon>
    </lineage>
</organism>
<dbReference type="Proteomes" id="UP001321473">
    <property type="component" value="Unassembled WGS sequence"/>
</dbReference>
<name>A0AAQ4F7I8_AMBAM</name>
<sequence length="158" mass="15993">MDVSTDTAALAAAAAAAPSEAIKVTSQPELGDEGAVADNMRPSSREAAKPSGEATRSPSGDEVVSAGAEPPKPAASQEAPRAEGEGAPATTELKPDDAKTTPPPPPPPPPPPADAEVASQTEECFEEKTDVADKAQFNAEPDAPAPTRPFTFKVGRLA</sequence>
<keyword evidence="4" id="KW-1185">Reference proteome</keyword>
<feature type="compositionally biased region" description="Low complexity" evidence="1">
    <location>
        <begin position="8"/>
        <end position="17"/>
    </location>
</feature>